<dbReference type="Pfam" id="PF23598">
    <property type="entry name" value="LRR_14"/>
    <property type="match status" value="1"/>
</dbReference>
<protein>
    <submittedName>
        <fullName evidence="7">Uncharacterized protein</fullName>
    </submittedName>
</protein>
<evidence type="ECO:0000259" key="4">
    <source>
        <dbReference type="Pfam" id="PF00931"/>
    </source>
</evidence>
<dbReference type="PANTHER" id="PTHR11017:SF570">
    <property type="entry name" value="DISEASE RESISTANCE PROTEIN (TIR-NBS CLASS)-RELATED"/>
    <property type="match status" value="1"/>
</dbReference>
<dbReference type="Gene3D" id="1.10.8.430">
    <property type="entry name" value="Helical domain of apoptotic protease-activating factors"/>
    <property type="match status" value="1"/>
</dbReference>
<proteinExistence type="predicted"/>
<keyword evidence="1" id="KW-0433">Leucine-rich repeat</keyword>
<dbReference type="Gene3D" id="3.40.50.300">
    <property type="entry name" value="P-loop containing nucleotide triphosphate hydrolases"/>
    <property type="match status" value="1"/>
</dbReference>
<evidence type="ECO:0000256" key="2">
    <source>
        <dbReference type="ARBA" id="ARBA00022737"/>
    </source>
</evidence>
<dbReference type="InterPro" id="IPR044974">
    <property type="entry name" value="Disease_R_plants"/>
</dbReference>
<feature type="domain" description="Disease resistance R13L4/SHOC-2-like LRR" evidence="6">
    <location>
        <begin position="581"/>
        <end position="774"/>
    </location>
</feature>
<dbReference type="InterPro" id="IPR042197">
    <property type="entry name" value="Apaf_helical"/>
</dbReference>
<dbReference type="AlphaFoldDB" id="A0A059C4V4"/>
<dbReference type="InterPro" id="IPR002182">
    <property type="entry name" value="NB-ARC"/>
</dbReference>
<sequence>MFDHSVGIKDQMDEIMEQLDLVAFDVRFIAIHGMGGIGKTTLAKAVFRQISPQFSDIINLQKKLLSDVLKLSCINLSFIDEGAHLIKTRFHGKKVLIVLDDINNRDQIMRLVGKPNWYGEGTRIIITTRNIEFLVKEGEDHNAPILDATHFSFYTMPEMNWDDALQLFCERALGCAKPPADYIDILEKVINALGKLPLALNVVGSTLRGKCQSTWKSVLSKLKKVMNEDVKKKLMISYEALDPNQQQIYLDIACFFINQEKTTAIKYWDAVFGYPTEIEVNILTRMSLIKIIDYDELWMHDQLRDLGRDIVHRESCNIHLRGSRLWLPKDAFHLVQRKKGTKNIVALNLGTPELDAMYRFKHKEFARMVNLRFLQLDHGNFQGDFKDHFSELRWLSWRNCPSKFLAANFGLENLAVLELSGINITKDWGGWRQIMVAKQLKVLKLLDCPLLRKTPKFSTISKLERLILRCNQLGKIDKSIGVLQHLDYLEIFSQELSVLPHSIGNLVNVKHLILSCWELQKLPNSIGQLESLLELNVRHTSLKALNLDHSRISELPKTIGTLENLEELSASCEHLEGEIPIEIGALSSLKILDLSSGCFSGLPTTINRLTNLQKLNLWDCRSIQQLPELPKSLKSLSFSLDSLTTIPDFSNLTNLVHLDIIGTTVQEPNIEGLLRASALRKLTLWVGKMTLPPTDLSSLSQLQELSVSYANPRSLIRLPSSLQRLTLVDVQSPIDWSLFSNLENLSRLIIERYSLGEIRFDGFGKLQNFNELMIFDCPLLKTLPILPCLKKIQHLYLRQFPHLIEIHGLRELKSLRTLWIWNCNSIKSLNEFDLSNLQNLKRLDFNRCESVKSMLGVPKSCELTISHCPRFNKDG</sequence>
<dbReference type="PRINTS" id="PR00364">
    <property type="entry name" value="DISEASERSIST"/>
</dbReference>
<dbReference type="InterPro" id="IPR058192">
    <property type="entry name" value="WHD_ROQ1-like"/>
</dbReference>
<accession>A0A059C4V4</accession>
<dbReference type="Gene3D" id="3.80.10.10">
    <property type="entry name" value="Ribonuclease Inhibitor"/>
    <property type="match status" value="4"/>
</dbReference>
<dbReference type="Pfam" id="PF00931">
    <property type="entry name" value="NB-ARC"/>
    <property type="match status" value="1"/>
</dbReference>
<organism evidence="7">
    <name type="scientific">Eucalyptus grandis</name>
    <name type="common">Flooded gum</name>
    <dbReference type="NCBI Taxonomy" id="71139"/>
    <lineage>
        <taxon>Eukaryota</taxon>
        <taxon>Viridiplantae</taxon>
        <taxon>Streptophyta</taxon>
        <taxon>Embryophyta</taxon>
        <taxon>Tracheophyta</taxon>
        <taxon>Spermatophyta</taxon>
        <taxon>Magnoliopsida</taxon>
        <taxon>eudicotyledons</taxon>
        <taxon>Gunneridae</taxon>
        <taxon>Pentapetalae</taxon>
        <taxon>rosids</taxon>
        <taxon>malvids</taxon>
        <taxon>Myrtales</taxon>
        <taxon>Myrtaceae</taxon>
        <taxon>Myrtoideae</taxon>
        <taxon>Eucalypteae</taxon>
        <taxon>Eucalyptus</taxon>
    </lineage>
</organism>
<evidence type="ECO:0000259" key="5">
    <source>
        <dbReference type="Pfam" id="PF23282"/>
    </source>
</evidence>
<gene>
    <name evidence="7" type="ORF">EUGRSUZ_E01971</name>
</gene>
<evidence type="ECO:0000259" key="6">
    <source>
        <dbReference type="Pfam" id="PF23598"/>
    </source>
</evidence>
<feature type="domain" description="Disease resistance protein Roq1-like winged-helix" evidence="5">
    <location>
        <begin position="244"/>
        <end position="314"/>
    </location>
</feature>
<dbReference type="Gramene" id="KCW73478">
    <property type="protein sequence ID" value="KCW73478"/>
    <property type="gene ID" value="EUGRSUZ_E01971"/>
</dbReference>
<keyword evidence="2" id="KW-0677">Repeat</keyword>
<evidence type="ECO:0000313" key="7">
    <source>
        <dbReference type="EMBL" id="KCW73478.1"/>
    </source>
</evidence>
<dbReference type="GO" id="GO:0043531">
    <property type="term" value="F:ADP binding"/>
    <property type="evidence" value="ECO:0007669"/>
    <property type="project" value="InterPro"/>
</dbReference>
<keyword evidence="3" id="KW-0611">Plant defense</keyword>
<dbReference type="STRING" id="71139.A0A059C4V4"/>
<dbReference type="EMBL" id="KK198757">
    <property type="protein sequence ID" value="KCW73478.1"/>
    <property type="molecule type" value="Genomic_DNA"/>
</dbReference>
<feature type="domain" description="NB-ARC" evidence="4">
    <location>
        <begin position="9"/>
        <end position="132"/>
    </location>
</feature>
<dbReference type="GO" id="GO:0006952">
    <property type="term" value="P:defense response"/>
    <property type="evidence" value="ECO:0007669"/>
    <property type="project" value="UniProtKB-KW"/>
</dbReference>
<dbReference type="GO" id="GO:0051707">
    <property type="term" value="P:response to other organism"/>
    <property type="evidence" value="ECO:0007669"/>
    <property type="project" value="UniProtKB-ARBA"/>
</dbReference>
<evidence type="ECO:0000256" key="3">
    <source>
        <dbReference type="ARBA" id="ARBA00022821"/>
    </source>
</evidence>
<dbReference type="InterPro" id="IPR032675">
    <property type="entry name" value="LRR_dom_sf"/>
</dbReference>
<evidence type="ECO:0000256" key="1">
    <source>
        <dbReference type="ARBA" id="ARBA00022614"/>
    </source>
</evidence>
<dbReference type="SUPFAM" id="SSF52540">
    <property type="entry name" value="P-loop containing nucleoside triphosphate hydrolases"/>
    <property type="match status" value="1"/>
</dbReference>
<dbReference type="SUPFAM" id="SSF52058">
    <property type="entry name" value="L domain-like"/>
    <property type="match status" value="2"/>
</dbReference>
<dbReference type="Pfam" id="PF23282">
    <property type="entry name" value="WHD_ROQ1"/>
    <property type="match status" value="1"/>
</dbReference>
<dbReference type="PANTHER" id="PTHR11017">
    <property type="entry name" value="LEUCINE-RICH REPEAT-CONTAINING PROTEIN"/>
    <property type="match status" value="1"/>
</dbReference>
<reference evidence="7" key="1">
    <citation type="submission" date="2013-07" db="EMBL/GenBank/DDBJ databases">
        <title>The genome of Eucalyptus grandis.</title>
        <authorList>
            <person name="Schmutz J."/>
            <person name="Hayes R."/>
            <person name="Myburg A."/>
            <person name="Tuskan G."/>
            <person name="Grattapaglia D."/>
            <person name="Rokhsar D.S."/>
        </authorList>
    </citation>
    <scope>NUCLEOTIDE SEQUENCE</scope>
    <source>
        <tissue evidence="7">Leaf extractions</tissue>
    </source>
</reference>
<dbReference type="InParanoid" id="A0A059C4V4"/>
<dbReference type="InterPro" id="IPR055414">
    <property type="entry name" value="LRR_R13L4/SHOC2-like"/>
</dbReference>
<dbReference type="InterPro" id="IPR027417">
    <property type="entry name" value="P-loop_NTPase"/>
</dbReference>
<name>A0A059C4V4_EUCGR</name>